<dbReference type="Proteomes" id="UP001500454">
    <property type="component" value="Unassembled WGS sequence"/>
</dbReference>
<evidence type="ECO:0000256" key="1">
    <source>
        <dbReference type="SAM" id="Phobius"/>
    </source>
</evidence>
<organism evidence="2 3">
    <name type="scientific">Hymenobacter koreensis</name>
    <dbReference type="NCBI Taxonomy" id="1084523"/>
    <lineage>
        <taxon>Bacteria</taxon>
        <taxon>Pseudomonadati</taxon>
        <taxon>Bacteroidota</taxon>
        <taxon>Cytophagia</taxon>
        <taxon>Cytophagales</taxon>
        <taxon>Hymenobacteraceae</taxon>
        <taxon>Hymenobacter</taxon>
    </lineage>
</organism>
<feature type="transmembrane region" description="Helical" evidence="1">
    <location>
        <begin position="44"/>
        <end position="69"/>
    </location>
</feature>
<keyword evidence="1" id="KW-1133">Transmembrane helix</keyword>
<evidence type="ECO:0000313" key="2">
    <source>
        <dbReference type="EMBL" id="GAA4384626.1"/>
    </source>
</evidence>
<keyword evidence="3" id="KW-1185">Reference proteome</keyword>
<accession>A0ABP8J4L1</accession>
<sequence length="142" mass="15902">MPMTPIRLTQLLHAGQFLLQALLMAGLVLWTGRGLGKAGPAPSLGPYVVLTGLLVVLVGSSLYALSRYLRPDLRRPIRENRRVYRCRQLLHNSLLGLLSLPPLLLYQLSAEALHLFYFGLLCASLAALSWPTHSRYQRWLLS</sequence>
<keyword evidence="1" id="KW-0472">Membrane</keyword>
<proteinExistence type="predicted"/>
<evidence type="ECO:0000313" key="3">
    <source>
        <dbReference type="Proteomes" id="UP001500454"/>
    </source>
</evidence>
<comment type="caution">
    <text evidence="2">The sequence shown here is derived from an EMBL/GenBank/DDBJ whole genome shotgun (WGS) entry which is preliminary data.</text>
</comment>
<reference evidence="3" key="1">
    <citation type="journal article" date="2019" name="Int. J. Syst. Evol. Microbiol.">
        <title>The Global Catalogue of Microorganisms (GCM) 10K type strain sequencing project: providing services to taxonomists for standard genome sequencing and annotation.</title>
        <authorList>
            <consortium name="The Broad Institute Genomics Platform"/>
            <consortium name="The Broad Institute Genome Sequencing Center for Infectious Disease"/>
            <person name="Wu L."/>
            <person name="Ma J."/>
        </authorList>
    </citation>
    <scope>NUCLEOTIDE SEQUENCE [LARGE SCALE GENOMIC DNA]</scope>
    <source>
        <strain evidence="3">JCM 17924</strain>
    </source>
</reference>
<evidence type="ECO:0008006" key="4">
    <source>
        <dbReference type="Google" id="ProtNLM"/>
    </source>
</evidence>
<name>A0ABP8J4L1_9BACT</name>
<feature type="transmembrane region" description="Helical" evidence="1">
    <location>
        <begin position="12"/>
        <end position="32"/>
    </location>
</feature>
<protein>
    <recommendedName>
        <fullName evidence="4">MFS transporter</fullName>
    </recommendedName>
</protein>
<keyword evidence="1" id="KW-0812">Transmembrane</keyword>
<gene>
    <name evidence="2" type="ORF">GCM10023186_27120</name>
</gene>
<feature type="transmembrane region" description="Helical" evidence="1">
    <location>
        <begin position="114"/>
        <end position="132"/>
    </location>
</feature>
<feature type="transmembrane region" description="Helical" evidence="1">
    <location>
        <begin position="89"/>
        <end position="108"/>
    </location>
</feature>
<dbReference type="EMBL" id="BAABHA010000008">
    <property type="protein sequence ID" value="GAA4384626.1"/>
    <property type="molecule type" value="Genomic_DNA"/>
</dbReference>